<dbReference type="InterPro" id="IPR050683">
    <property type="entry name" value="Bact_Polysacc_Export_ATP-bd"/>
</dbReference>
<keyword evidence="2" id="KW-0813">Transport</keyword>
<reference evidence="7" key="1">
    <citation type="submission" date="2014-08" db="EMBL/GenBank/DDBJ databases">
        <authorList>
            <person name="Moulin L."/>
        </authorList>
    </citation>
    <scope>NUCLEOTIDE SEQUENCE [LARGE SCALE GENOMIC DNA]</scope>
</reference>
<dbReference type="PANTHER" id="PTHR46743:SF2">
    <property type="entry name" value="TEICHOIC ACIDS EXPORT ATP-BINDING PROTEIN TAGH"/>
    <property type="match status" value="1"/>
</dbReference>
<dbReference type="InterPro" id="IPR027417">
    <property type="entry name" value="P-loop_NTPase"/>
</dbReference>
<dbReference type="EMBL" id="CCMZ01000076">
    <property type="protein sequence ID" value="CDX28979.1"/>
    <property type="molecule type" value="Genomic_DNA"/>
</dbReference>
<dbReference type="CDD" id="cd03220">
    <property type="entry name" value="ABC_KpsT_Wzt"/>
    <property type="match status" value="1"/>
</dbReference>
<evidence type="ECO:0000313" key="6">
    <source>
        <dbReference type="EMBL" id="CDX28979.1"/>
    </source>
</evidence>
<dbReference type="SUPFAM" id="SSF52540">
    <property type="entry name" value="P-loop containing nucleoside triphosphate hydrolases"/>
    <property type="match status" value="1"/>
</dbReference>
<dbReference type="Proteomes" id="UP000045285">
    <property type="component" value="Unassembled WGS sequence"/>
</dbReference>
<evidence type="ECO:0000256" key="3">
    <source>
        <dbReference type="ARBA" id="ARBA00022741"/>
    </source>
</evidence>
<evidence type="ECO:0000256" key="2">
    <source>
        <dbReference type="ARBA" id="ARBA00022448"/>
    </source>
</evidence>
<feature type="domain" description="ABC transporter" evidence="5">
    <location>
        <begin position="6"/>
        <end position="246"/>
    </location>
</feature>
<dbReference type="GO" id="GO:0016020">
    <property type="term" value="C:membrane"/>
    <property type="evidence" value="ECO:0007669"/>
    <property type="project" value="InterPro"/>
</dbReference>
<name>A0A090EKJ9_MESPL</name>
<evidence type="ECO:0000313" key="7">
    <source>
        <dbReference type="Proteomes" id="UP000045285"/>
    </source>
</evidence>
<sequence length="246" mass="27466">MTRNFIRLQNVGVRFTGDMNTDGLMGWLARRRSGGAIPSTYSVEALRDVTITIEQGERVGLIGLNGAGKSTLLKVMAGIYTPTSGIAETEGHICPMFEFATGFEMHQTGRDNIRIRGLLLGMTPEEVEAKLPEIEDFTELGEFLSYPVRTYSAGMFIRLAFAVSTSINPEILLIDEVMGAGDLRFANKAKRRMFEFMEQGKILVFSSHNFDLLKDFCARTIWLEKGQVVMDGRTEDVIAKYESVQN</sequence>
<dbReference type="PANTHER" id="PTHR46743">
    <property type="entry name" value="TEICHOIC ACIDS EXPORT ATP-BINDING PROTEIN TAGH"/>
    <property type="match status" value="1"/>
</dbReference>
<evidence type="ECO:0000256" key="1">
    <source>
        <dbReference type="ARBA" id="ARBA00005417"/>
    </source>
</evidence>
<keyword evidence="7" id="KW-1185">Reference proteome</keyword>
<comment type="similarity">
    <text evidence="1">Belongs to the ABC transporter superfamily.</text>
</comment>
<keyword evidence="4" id="KW-0067">ATP-binding</keyword>
<dbReference type="InterPro" id="IPR015860">
    <property type="entry name" value="ABC_transpr_TagH-like"/>
</dbReference>
<evidence type="ECO:0000256" key="4">
    <source>
        <dbReference type="ARBA" id="ARBA00022840"/>
    </source>
</evidence>
<protein>
    <submittedName>
        <fullName evidence="6">ABC transporter-like protein</fullName>
    </submittedName>
</protein>
<dbReference type="Pfam" id="PF00005">
    <property type="entry name" value="ABC_tran"/>
    <property type="match status" value="1"/>
</dbReference>
<proteinExistence type="inferred from homology"/>
<accession>A0A090EKJ9</accession>
<gene>
    <name evidence="6" type="ORF">MPL3356_90122</name>
</gene>
<dbReference type="PROSITE" id="PS50893">
    <property type="entry name" value="ABC_TRANSPORTER_2"/>
    <property type="match status" value="1"/>
</dbReference>
<organism evidence="6 7">
    <name type="scientific">Mesorhizobium plurifarium</name>
    <dbReference type="NCBI Taxonomy" id="69974"/>
    <lineage>
        <taxon>Bacteria</taxon>
        <taxon>Pseudomonadati</taxon>
        <taxon>Pseudomonadota</taxon>
        <taxon>Alphaproteobacteria</taxon>
        <taxon>Hyphomicrobiales</taxon>
        <taxon>Phyllobacteriaceae</taxon>
        <taxon>Mesorhizobium</taxon>
    </lineage>
</organism>
<dbReference type="Gene3D" id="3.40.50.300">
    <property type="entry name" value="P-loop containing nucleotide triphosphate hydrolases"/>
    <property type="match status" value="1"/>
</dbReference>
<evidence type="ECO:0000259" key="5">
    <source>
        <dbReference type="PROSITE" id="PS50893"/>
    </source>
</evidence>
<dbReference type="GO" id="GO:0140359">
    <property type="term" value="F:ABC-type transporter activity"/>
    <property type="evidence" value="ECO:0007669"/>
    <property type="project" value="InterPro"/>
</dbReference>
<dbReference type="InterPro" id="IPR003593">
    <property type="entry name" value="AAA+_ATPase"/>
</dbReference>
<dbReference type="GO" id="GO:0016887">
    <property type="term" value="F:ATP hydrolysis activity"/>
    <property type="evidence" value="ECO:0007669"/>
    <property type="project" value="InterPro"/>
</dbReference>
<dbReference type="InterPro" id="IPR003439">
    <property type="entry name" value="ABC_transporter-like_ATP-bd"/>
</dbReference>
<dbReference type="GO" id="GO:0005524">
    <property type="term" value="F:ATP binding"/>
    <property type="evidence" value="ECO:0007669"/>
    <property type="project" value="UniProtKB-KW"/>
</dbReference>
<keyword evidence="3" id="KW-0547">Nucleotide-binding</keyword>
<dbReference type="AlphaFoldDB" id="A0A090EKJ9"/>
<dbReference type="SMART" id="SM00382">
    <property type="entry name" value="AAA"/>
    <property type="match status" value="1"/>
</dbReference>